<accession>A0A2H0W999</accession>
<organism evidence="2 3">
    <name type="scientific">Candidatus Beckwithbacteria bacterium CG10_big_fil_rev_8_21_14_0_10_34_10</name>
    <dbReference type="NCBI Taxonomy" id="1974495"/>
    <lineage>
        <taxon>Bacteria</taxon>
        <taxon>Candidatus Beckwithiibacteriota</taxon>
    </lineage>
</organism>
<evidence type="ECO:0000313" key="3">
    <source>
        <dbReference type="Proteomes" id="UP000230093"/>
    </source>
</evidence>
<evidence type="ECO:0000313" key="2">
    <source>
        <dbReference type="EMBL" id="PIS09135.1"/>
    </source>
</evidence>
<name>A0A2H0W999_9BACT</name>
<feature type="domain" description="NIF system FeS cluster assembly NifU N-terminal" evidence="1">
    <location>
        <begin position="4"/>
        <end position="129"/>
    </location>
</feature>
<dbReference type="EMBL" id="PEZT01000017">
    <property type="protein sequence ID" value="PIS09135.1"/>
    <property type="molecule type" value="Genomic_DNA"/>
</dbReference>
<dbReference type="CDD" id="cd06664">
    <property type="entry name" value="IscU_like"/>
    <property type="match status" value="1"/>
</dbReference>
<comment type="caution">
    <text evidence="2">The sequence shown here is derived from an EMBL/GenBank/DDBJ whole genome shotgun (WGS) entry which is preliminary data.</text>
</comment>
<dbReference type="InterPro" id="IPR002871">
    <property type="entry name" value="NIF_FeS_clus_asmbl_NifU_N"/>
</dbReference>
<gene>
    <name evidence="2" type="ORF">COT75_03085</name>
</gene>
<dbReference type="Pfam" id="PF01592">
    <property type="entry name" value="NifU_N"/>
    <property type="match status" value="1"/>
</dbReference>
<proteinExistence type="predicted"/>
<evidence type="ECO:0000259" key="1">
    <source>
        <dbReference type="Pfam" id="PF01592"/>
    </source>
</evidence>
<dbReference type="GO" id="GO:0051536">
    <property type="term" value="F:iron-sulfur cluster binding"/>
    <property type="evidence" value="ECO:0007669"/>
    <property type="project" value="InterPro"/>
</dbReference>
<reference evidence="3" key="1">
    <citation type="submission" date="2017-09" db="EMBL/GenBank/DDBJ databases">
        <title>Depth-based differentiation of microbial function through sediment-hosted aquifers and enrichment of novel symbionts in the deep terrestrial subsurface.</title>
        <authorList>
            <person name="Probst A.J."/>
            <person name="Ladd B."/>
            <person name="Jarett J.K."/>
            <person name="Geller-Mcgrath D.E."/>
            <person name="Sieber C.M.K."/>
            <person name="Emerson J.B."/>
            <person name="Anantharaman K."/>
            <person name="Thomas B.C."/>
            <person name="Malmstrom R."/>
            <person name="Stieglmeier M."/>
            <person name="Klingl A."/>
            <person name="Woyke T."/>
            <person name="Ryan C.M."/>
            <person name="Banfield J.F."/>
        </authorList>
    </citation>
    <scope>NUCLEOTIDE SEQUENCE [LARGE SCALE GENOMIC DNA]</scope>
</reference>
<sequence length="135" mass="15057">MSLYSQKVLRHFRHPQNMGEMKNPDSKVQVGNPVCGDVMQMYLKIDKNKNGKEYIKDIKFQTLGCAAAIAVSSISTELVKGETLVEAEKLNSQKVIKSLEGLPKPKIHCSLLAIKAIKKAILNYKSRTIEKAKAK</sequence>
<dbReference type="GO" id="GO:0005506">
    <property type="term" value="F:iron ion binding"/>
    <property type="evidence" value="ECO:0007669"/>
    <property type="project" value="InterPro"/>
</dbReference>
<dbReference type="GO" id="GO:0016226">
    <property type="term" value="P:iron-sulfur cluster assembly"/>
    <property type="evidence" value="ECO:0007669"/>
    <property type="project" value="InterPro"/>
</dbReference>
<dbReference type="SUPFAM" id="SSF82649">
    <property type="entry name" value="SufE/NifU"/>
    <property type="match status" value="1"/>
</dbReference>
<protein>
    <submittedName>
        <fullName evidence="2">Iron-sulfur cluster assembly scaffold protein</fullName>
    </submittedName>
</protein>
<dbReference type="PANTHER" id="PTHR10093">
    <property type="entry name" value="IRON-SULFUR CLUSTER ASSEMBLY ENZYME NIFU HOMOLOG"/>
    <property type="match status" value="1"/>
</dbReference>
<dbReference type="AlphaFoldDB" id="A0A2H0W999"/>
<dbReference type="Proteomes" id="UP000230093">
    <property type="component" value="Unassembled WGS sequence"/>
</dbReference>
<dbReference type="Gene3D" id="3.90.1010.10">
    <property type="match status" value="1"/>
</dbReference>